<keyword evidence="4" id="KW-1185">Reference proteome</keyword>
<protein>
    <submittedName>
        <fullName evidence="3">Uncharacterized protein</fullName>
    </submittedName>
</protein>
<dbReference type="EMBL" id="CAJNDS010000267">
    <property type="protein sequence ID" value="CAE7035877.1"/>
    <property type="molecule type" value="Genomic_DNA"/>
</dbReference>
<sequence length="232" mass="24979">MKAVNQPFVRSSIMLQNPGEELAKKTFPNMAMLRHLAATKGISSWFTGLDAAILKTASNVVEVRNAATVAMLVTLVSFAFVCGALAGDEAERPALRGTKETKETWQGRDKEDKDYKEGWHDHEIRPWAREEEHRPTRWVPSWGPPFENTCADLCDSCEVCVGGVCTGGPCYKFDECHGACDSCQTCVNGMCTGLSCTAQCAGCNVGVVMCPEGQTAIPGSCTNGICLQGSCV</sequence>
<comment type="caution">
    <text evidence="3">The sequence shown here is derived from an EMBL/GenBank/DDBJ whole genome shotgun (WGS) entry which is preliminary data.</text>
</comment>
<keyword evidence="2" id="KW-1133">Transmembrane helix</keyword>
<dbReference type="Proteomes" id="UP000604046">
    <property type="component" value="Unassembled WGS sequence"/>
</dbReference>
<evidence type="ECO:0000313" key="3">
    <source>
        <dbReference type="EMBL" id="CAE7035877.1"/>
    </source>
</evidence>
<accession>A0A812IEY5</accession>
<name>A0A812IEY5_9DINO</name>
<gene>
    <name evidence="3" type="ORF">SNAT2548_LOCUS4346</name>
</gene>
<evidence type="ECO:0000256" key="2">
    <source>
        <dbReference type="SAM" id="Phobius"/>
    </source>
</evidence>
<reference evidence="3" key="1">
    <citation type="submission" date="2021-02" db="EMBL/GenBank/DDBJ databases">
        <authorList>
            <person name="Dougan E. K."/>
            <person name="Rhodes N."/>
            <person name="Thang M."/>
            <person name="Chan C."/>
        </authorList>
    </citation>
    <scope>NUCLEOTIDE SEQUENCE</scope>
</reference>
<keyword evidence="2" id="KW-0472">Membrane</keyword>
<proteinExistence type="predicted"/>
<feature type="region of interest" description="Disordered" evidence="1">
    <location>
        <begin position="95"/>
        <end position="117"/>
    </location>
</feature>
<dbReference type="OrthoDB" id="436274at2759"/>
<keyword evidence="2" id="KW-0812">Transmembrane</keyword>
<feature type="transmembrane region" description="Helical" evidence="2">
    <location>
        <begin position="66"/>
        <end position="86"/>
    </location>
</feature>
<evidence type="ECO:0000313" key="4">
    <source>
        <dbReference type="Proteomes" id="UP000604046"/>
    </source>
</evidence>
<evidence type="ECO:0000256" key="1">
    <source>
        <dbReference type="SAM" id="MobiDB-lite"/>
    </source>
</evidence>
<dbReference type="AlphaFoldDB" id="A0A812IEY5"/>
<organism evidence="3 4">
    <name type="scientific">Symbiodinium natans</name>
    <dbReference type="NCBI Taxonomy" id="878477"/>
    <lineage>
        <taxon>Eukaryota</taxon>
        <taxon>Sar</taxon>
        <taxon>Alveolata</taxon>
        <taxon>Dinophyceae</taxon>
        <taxon>Suessiales</taxon>
        <taxon>Symbiodiniaceae</taxon>
        <taxon>Symbiodinium</taxon>
    </lineage>
</organism>